<dbReference type="Gramene" id="PGSC0003DMT400089346">
    <property type="protein sequence ID" value="PGSC0003DMT400089346"/>
    <property type="gene ID" value="PGSC0003DMG400038917"/>
</dbReference>
<evidence type="ECO:0000313" key="2">
    <source>
        <dbReference type="Proteomes" id="UP000011115"/>
    </source>
</evidence>
<reference evidence="2" key="1">
    <citation type="journal article" date="2011" name="Nature">
        <title>Genome sequence and analysis of the tuber crop potato.</title>
        <authorList>
            <consortium name="The Potato Genome Sequencing Consortium"/>
        </authorList>
    </citation>
    <scope>NUCLEOTIDE SEQUENCE [LARGE SCALE GENOMIC DNA]</scope>
    <source>
        <strain evidence="2">cv. DM1-3 516 R44</strain>
    </source>
</reference>
<dbReference type="InParanoid" id="M1DHZ3"/>
<protein>
    <submittedName>
        <fullName evidence="1">Uncharacterized protein</fullName>
    </submittedName>
</protein>
<accession>M1DHZ3</accession>
<dbReference type="EnsemblPlants" id="PGSC0003DMT400089346">
    <property type="protein sequence ID" value="PGSC0003DMT400089346"/>
    <property type="gene ID" value="PGSC0003DMG400038917"/>
</dbReference>
<name>M1DHZ3_SOLTU</name>
<sequence length="146" mass="16340">MLQYPNVTFSVPKCCILRFACQNIELSSILVMLCHTHFQLGVGLAPTWTRVQCTLIVLNYVPHRIISLLCWASDLVMTPVMPLYPWQGPWLELGLAGGPGRPSSARDWFENRLAGPGPVHFRGLGGVRDRGPVRGRFTLWARSRLG</sequence>
<proteinExistence type="predicted"/>
<dbReference type="HOGENOM" id="CLU_1780731_0_0_1"/>
<reference evidence="1" key="2">
    <citation type="submission" date="2015-06" db="UniProtKB">
        <authorList>
            <consortium name="EnsemblPlants"/>
        </authorList>
    </citation>
    <scope>IDENTIFICATION</scope>
    <source>
        <strain evidence="1">DM1-3 516 R44</strain>
    </source>
</reference>
<dbReference type="PaxDb" id="4113-PGSC0003DMT400089346"/>
<dbReference type="AlphaFoldDB" id="M1DHZ3"/>
<keyword evidence="2" id="KW-1185">Reference proteome</keyword>
<evidence type="ECO:0000313" key="1">
    <source>
        <dbReference type="EnsemblPlants" id="PGSC0003DMT400089346"/>
    </source>
</evidence>
<dbReference type="Proteomes" id="UP000011115">
    <property type="component" value="Unassembled WGS sequence"/>
</dbReference>
<organism evidence="1 2">
    <name type="scientific">Solanum tuberosum</name>
    <name type="common">Potato</name>
    <dbReference type="NCBI Taxonomy" id="4113"/>
    <lineage>
        <taxon>Eukaryota</taxon>
        <taxon>Viridiplantae</taxon>
        <taxon>Streptophyta</taxon>
        <taxon>Embryophyta</taxon>
        <taxon>Tracheophyta</taxon>
        <taxon>Spermatophyta</taxon>
        <taxon>Magnoliopsida</taxon>
        <taxon>eudicotyledons</taxon>
        <taxon>Gunneridae</taxon>
        <taxon>Pentapetalae</taxon>
        <taxon>asterids</taxon>
        <taxon>lamiids</taxon>
        <taxon>Solanales</taxon>
        <taxon>Solanaceae</taxon>
        <taxon>Solanoideae</taxon>
        <taxon>Solaneae</taxon>
        <taxon>Solanum</taxon>
    </lineage>
</organism>